<proteinExistence type="predicted"/>
<gene>
    <name evidence="6" type="ORF">GUITHDRAFT_120492</name>
</gene>
<dbReference type="OMA" id="IQLDCKP"/>
<dbReference type="GO" id="GO:0000965">
    <property type="term" value="P:mitochondrial RNA 3'-end processing"/>
    <property type="evidence" value="ECO:0007669"/>
    <property type="project" value="TreeGrafter"/>
</dbReference>
<reference evidence="7" key="3">
    <citation type="submission" date="2016-03" db="UniProtKB">
        <authorList>
            <consortium name="EnsemblProtists"/>
        </authorList>
    </citation>
    <scope>IDENTIFICATION</scope>
</reference>
<dbReference type="InterPro" id="IPR004088">
    <property type="entry name" value="KH_dom_type_1"/>
</dbReference>
<dbReference type="Pfam" id="PF00013">
    <property type="entry name" value="KH_1"/>
    <property type="match status" value="1"/>
</dbReference>
<dbReference type="Pfam" id="PF03725">
    <property type="entry name" value="RNase_PH_C"/>
    <property type="match status" value="1"/>
</dbReference>
<protein>
    <recommendedName>
        <fullName evidence="2">Polynucleotide phosphorylase 1</fullName>
    </recommendedName>
</protein>
<evidence type="ECO:0000256" key="1">
    <source>
        <dbReference type="ARBA" id="ARBA00022884"/>
    </source>
</evidence>
<dbReference type="EnsemblProtists" id="EKX33328">
    <property type="protein sequence ID" value="EKX33328"/>
    <property type="gene ID" value="GUITHDRAFT_120492"/>
</dbReference>
<evidence type="ECO:0000313" key="6">
    <source>
        <dbReference type="EMBL" id="EKX33328.1"/>
    </source>
</evidence>
<dbReference type="EMBL" id="JH993146">
    <property type="protein sequence ID" value="EKX33328.1"/>
    <property type="molecule type" value="Genomic_DNA"/>
</dbReference>
<dbReference type="Proteomes" id="UP000011087">
    <property type="component" value="Unassembled WGS sequence"/>
</dbReference>
<feature type="domain" description="K Homology" evidence="5">
    <location>
        <begin position="722"/>
        <end position="782"/>
    </location>
</feature>
<dbReference type="InterPro" id="IPR036612">
    <property type="entry name" value="KH_dom_type_1_sf"/>
</dbReference>
<dbReference type="InterPro" id="IPR027408">
    <property type="entry name" value="PNPase/RNase_PH_dom_sf"/>
</dbReference>
<dbReference type="PaxDb" id="55529-EKX33328"/>
<name>L1IAU2_GUITC</name>
<feature type="compositionally biased region" description="Acidic residues" evidence="4">
    <location>
        <begin position="680"/>
        <end position="695"/>
    </location>
</feature>
<feature type="domain" description="K Homology" evidence="5">
    <location>
        <begin position="605"/>
        <end position="670"/>
    </location>
</feature>
<dbReference type="PANTHER" id="PTHR11252:SF0">
    <property type="entry name" value="POLYRIBONUCLEOTIDE NUCLEOTIDYLTRANSFERASE 1, MITOCHONDRIAL"/>
    <property type="match status" value="1"/>
</dbReference>
<evidence type="ECO:0000313" key="7">
    <source>
        <dbReference type="EnsemblProtists" id="EKX33328"/>
    </source>
</evidence>
<evidence type="ECO:0000256" key="2">
    <source>
        <dbReference type="ARBA" id="ARBA00031451"/>
    </source>
</evidence>
<dbReference type="Gene3D" id="3.30.1370.10">
    <property type="entry name" value="K Homology domain, type 1"/>
    <property type="match status" value="1"/>
</dbReference>
<evidence type="ECO:0000313" key="8">
    <source>
        <dbReference type="Proteomes" id="UP000011087"/>
    </source>
</evidence>
<dbReference type="InterPro" id="IPR004087">
    <property type="entry name" value="KH_dom"/>
</dbReference>
<dbReference type="GeneID" id="17290047"/>
<reference evidence="6 8" key="1">
    <citation type="journal article" date="2012" name="Nature">
        <title>Algal genomes reveal evolutionary mosaicism and the fate of nucleomorphs.</title>
        <authorList>
            <consortium name="DOE Joint Genome Institute"/>
            <person name="Curtis B.A."/>
            <person name="Tanifuji G."/>
            <person name="Burki F."/>
            <person name="Gruber A."/>
            <person name="Irimia M."/>
            <person name="Maruyama S."/>
            <person name="Arias M.C."/>
            <person name="Ball S.G."/>
            <person name="Gile G.H."/>
            <person name="Hirakawa Y."/>
            <person name="Hopkins J.F."/>
            <person name="Kuo A."/>
            <person name="Rensing S.A."/>
            <person name="Schmutz J."/>
            <person name="Symeonidi A."/>
            <person name="Elias M."/>
            <person name="Eveleigh R.J."/>
            <person name="Herman E.K."/>
            <person name="Klute M.J."/>
            <person name="Nakayama T."/>
            <person name="Obornik M."/>
            <person name="Reyes-Prieto A."/>
            <person name="Armbrust E.V."/>
            <person name="Aves S.J."/>
            <person name="Beiko R.G."/>
            <person name="Coutinho P."/>
            <person name="Dacks J.B."/>
            <person name="Durnford D.G."/>
            <person name="Fast N.M."/>
            <person name="Green B.R."/>
            <person name="Grisdale C.J."/>
            <person name="Hempel F."/>
            <person name="Henrissat B."/>
            <person name="Hoppner M.P."/>
            <person name="Ishida K."/>
            <person name="Kim E."/>
            <person name="Koreny L."/>
            <person name="Kroth P.G."/>
            <person name="Liu Y."/>
            <person name="Malik S.B."/>
            <person name="Maier U.G."/>
            <person name="McRose D."/>
            <person name="Mock T."/>
            <person name="Neilson J.A."/>
            <person name="Onodera N.T."/>
            <person name="Poole A.M."/>
            <person name="Pritham E.J."/>
            <person name="Richards T.A."/>
            <person name="Rocap G."/>
            <person name="Roy S.W."/>
            <person name="Sarai C."/>
            <person name="Schaack S."/>
            <person name="Shirato S."/>
            <person name="Slamovits C.H."/>
            <person name="Spencer D.F."/>
            <person name="Suzuki S."/>
            <person name="Worden A.Z."/>
            <person name="Zauner S."/>
            <person name="Barry K."/>
            <person name="Bell C."/>
            <person name="Bharti A.K."/>
            <person name="Crow J.A."/>
            <person name="Grimwood J."/>
            <person name="Kramer R."/>
            <person name="Lindquist E."/>
            <person name="Lucas S."/>
            <person name="Salamov A."/>
            <person name="McFadden G.I."/>
            <person name="Lane C.E."/>
            <person name="Keeling P.J."/>
            <person name="Gray M.W."/>
            <person name="Grigoriev I.V."/>
            <person name="Archibald J.M."/>
        </authorList>
    </citation>
    <scope>NUCLEOTIDE SEQUENCE</scope>
    <source>
        <strain evidence="6 8">CCMP2712</strain>
    </source>
</reference>
<evidence type="ECO:0000259" key="5">
    <source>
        <dbReference type="SMART" id="SM00322"/>
    </source>
</evidence>
<dbReference type="InterPro" id="IPR001247">
    <property type="entry name" value="ExoRNase_PH_dom1"/>
</dbReference>
<dbReference type="GO" id="GO:0005829">
    <property type="term" value="C:cytosol"/>
    <property type="evidence" value="ECO:0007669"/>
    <property type="project" value="TreeGrafter"/>
</dbReference>
<dbReference type="SUPFAM" id="SSF54211">
    <property type="entry name" value="Ribosomal protein S5 domain 2-like"/>
    <property type="match status" value="2"/>
</dbReference>
<dbReference type="SMART" id="SM00322">
    <property type="entry name" value="KH"/>
    <property type="match status" value="2"/>
</dbReference>
<keyword evidence="8" id="KW-1185">Reference proteome</keyword>
<dbReference type="GO" id="GO:0003723">
    <property type="term" value="F:RNA binding"/>
    <property type="evidence" value="ECO:0007669"/>
    <property type="project" value="UniProtKB-UniRule"/>
</dbReference>
<dbReference type="AlphaFoldDB" id="L1IAU2"/>
<evidence type="ECO:0000256" key="4">
    <source>
        <dbReference type="SAM" id="MobiDB-lite"/>
    </source>
</evidence>
<dbReference type="InterPro" id="IPR015847">
    <property type="entry name" value="ExoRNase_PH_dom2"/>
</dbReference>
<dbReference type="GO" id="GO:0005739">
    <property type="term" value="C:mitochondrion"/>
    <property type="evidence" value="ECO:0007669"/>
    <property type="project" value="TreeGrafter"/>
</dbReference>
<reference evidence="8" key="2">
    <citation type="submission" date="2012-11" db="EMBL/GenBank/DDBJ databases">
        <authorList>
            <person name="Kuo A."/>
            <person name="Curtis B.A."/>
            <person name="Tanifuji G."/>
            <person name="Burki F."/>
            <person name="Gruber A."/>
            <person name="Irimia M."/>
            <person name="Maruyama S."/>
            <person name="Arias M.C."/>
            <person name="Ball S.G."/>
            <person name="Gile G.H."/>
            <person name="Hirakawa Y."/>
            <person name="Hopkins J.F."/>
            <person name="Rensing S.A."/>
            <person name="Schmutz J."/>
            <person name="Symeonidi A."/>
            <person name="Elias M."/>
            <person name="Eveleigh R.J."/>
            <person name="Herman E.K."/>
            <person name="Klute M.J."/>
            <person name="Nakayama T."/>
            <person name="Obornik M."/>
            <person name="Reyes-Prieto A."/>
            <person name="Armbrust E.V."/>
            <person name="Aves S.J."/>
            <person name="Beiko R.G."/>
            <person name="Coutinho P."/>
            <person name="Dacks J.B."/>
            <person name="Durnford D.G."/>
            <person name="Fast N.M."/>
            <person name="Green B.R."/>
            <person name="Grisdale C."/>
            <person name="Hempe F."/>
            <person name="Henrissat B."/>
            <person name="Hoppner M.P."/>
            <person name="Ishida K.-I."/>
            <person name="Kim E."/>
            <person name="Koreny L."/>
            <person name="Kroth P.G."/>
            <person name="Liu Y."/>
            <person name="Malik S.-B."/>
            <person name="Maier U.G."/>
            <person name="McRose D."/>
            <person name="Mock T."/>
            <person name="Neilson J.A."/>
            <person name="Onodera N.T."/>
            <person name="Poole A.M."/>
            <person name="Pritham E.J."/>
            <person name="Richards T.A."/>
            <person name="Rocap G."/>
            <person name="Roy S.W."/>
            <person name="Sarai C."/>
            <person name="Schaack S."/>
            <person name="Shirato S."/>
            <person name="Slamovits C.H."/>
            <person name="Spencer D.F."/>
            <person name="Suzuki S."/>
            <person name="Worden A.Z."/>
            <person name="Zauner S."/>
            <person name="Barry K."/>
            <person name="Bell C."/>
            <person name="Bharti A.K."/>
            <person name="Crow J.A."/>
            <person name="Grimwood J."/>
            <person name="Kramer R."/>
            <person name="Lindquist E."/>
            <person name="Lucas S."/>
            <person name="Salamov A."/>
            <person name="McFadden G.I."/>
            <person name="Lane C.E."/>
            <person name="Keeling P.J."/>
            <person name="Gray M.W."/>
            <person name="Grigoriev I.V."/>
            <person name="Archibald J.M."/>
        </authorList>
    </citation>
    <scope>NUCLEOTIDE SEQUENCE</scope>
    <source>
        <strain evidence="8">CCMP2712</strain>
    </source>
</reference>
<dbReference type="GO" id="GO:0004654">
    <property type="term" value="F:polyribonucleotide nucleotidyltransferase activity"/>
    <property type="evidence" value="ECO:0007669"/>
    <property type="project" value="InterPro"/>
</dbReference>
<dbReference type="InterPro" id="IPR020568">
    <property type="entry name" value="Ribosomal_Su5_D2-typ_SF"/>
</dbReference>
<dbReference type="InterPro" id="IPR036345">
    <property type="entry name" value="ExoRNase_PH_dom2_sf"/>
</dbReference>
<dbReference type="SUPFAM" id="SSF54791">
    <property type="entry name" value="Eukaryotic type KH-domain (KH-domain type I)"/>
    <property type="match status" value="1"/>
</dbReference>
<dbReference type="GO" id="GO:0000175">
    <property type="term" value="F:3'-5'-RNA exonuclease activity"/>
    <property type="evidence" value="ECO:0007669"/>
    <property type="project" value="TreeGrafter"/>
</dbReference>
<dbReference type="KEGG" id="gtt:GUITHDRAFT_120492"/>
<dbReference type="RefSeq" id="XP_005820308.1">
    <property type="nucleotide sequence ID" value="XM_005820251.1"/>
</dbReference>
<sequence>MSASRLLGGGRTHGRTLRLFVAATRTYVRSVVELGQSSLVLESGNLARLADGSAFVQMGNLSILGTAMRRRMEAFYSRRKPLLVDYRERSVAVGKIPITQKRRELGFSDVELKTSSIVQRALTPLMNQENQFDVQVLLTLLSSDRNLDVETSCINAASLALGVAGTIQEPVGAVCIANIGDRLVVNPSIDERSVADAELVYAGCRTGATLVQFRGRELSTSELNDMLYEASSHVIKIVKAQADIISNFDQQAPTDDLSYEEIFELGVKIKPSIKVIPTKELLHTVRMVAAPQLSQILQDSESSARGRLEGMLRLERETGRVLMGNSEYVSRELITRSLNKIVVGEIHDNIRASGRRCDGRKPLEARASSYECQILPEVHGSTLAELGETQVLCSCAVGRLDLSMMRGGYIRGEYLQSLFVTWERPASAIATVTNSSFYYGKLEVDRAELIHSSISPVMDQEYSYTVRLHCDVLSSDGNGVMAAVAPGVLAMLSAGVALKRRVSGTSVCAVKRTSTEFEAEGEEEEGEEPMLILDPTLIEEENCCYILNLAGTEKGITMISLDLLTGKPPPIDVIEDMVDVAYTSVRQELETINEVEIVPRKPVDEEVKLEVEIPEGSRSKIIALRGSSISNIEEQFDCQINISSRGRVILYGKSEDQLQEASETMLNLVAQGRAGRREEKEEEEEGAEDEQDDDVMVNRNQRKRQMVEEVEEEEIQHEFLLEIPPDVLELINQKLIGHDGSRLRALEVITGASLTLMSDGILIRAKDQRIAQSAIAVVNVRVKELTKSMNLSVPRKGRSRK</sequence>
<dbReference type="SUPFAM" id="SSF55666">
    <property type="entry name" value="Ribonuclease PH domain 2-like"/>
    <property type="match status" value="2"/>
</dbReference>
<dbReference type="GO" id="GO:0000958">
    <property type="term" value="P:mitochondrial mRNA catabolic process"/>
    <property type="evidence" value="ECO:0007669"/>
    <property type="project" value="TreeGrafter"/>
</dbReference>
<keyword evidence="1 3" id="KW-0694">RNA-binding</keyword>
<accession>L1IAU2</accession>
<dbReference type="Pfam" id="PF01138">
    <property type="entry name" value="RNase_PH"/>
    <property type="match status" value="2"/>
</dbReference>
<dbReference type="PANTHER" id="PTHR11252">
    <property type="entry name" value="POLYRIBONUCLEOTIDE NUCLEOTIDYLTRANSFERASE"/>
    <property type="match status" value="1"/>
</dbReference>
<dbReference type="InterPro" id="IPR012162">
    <property type="entry name" value="PNPase"/>
</dbReference>
<dbReference type="eggNOG" id="KOG1067">
    <property type="taxonomic scope" value="Eukaryota"/>
</dbReference>
<dbReference type="PROSITE" id="PS50084">
    <property type="entry name" value="KH_TYPE_1"/>
    <property type="match status" value="1"/>
</dbReference>
<dbReference type="HOGENOM" id="CLU_351429_0_0_1"/>
<dbReference type="OrthoDB" id="437922at2759"/>
<evidence type="ECO:0000256" key="3">
    <source>
        <dbReference type="PROSITE-ProRule" id="PRU00117"/>
    </source>
</evidence>
<organism evidence="6">
    <name type="scientific">Guillardia theta (strain CCMP2712)</name>
    <name type="common">Cryptophyte</name>
    <dbReference type="NCBI Taxonomy" id="905079"/>
    <lineage>
        <taxon>Eukaryota</taxon>
        <taxon>Cryptophyceae</taxon>
        <taxon>Pyrenomonadales</taxon>
        <taxon>Geminigeraceae</taxon>
        <taxon>Guillardia</taxon>
    </lineage>
</organism>
<dbReference type="STRING" id="905079.L1IAU2"/>
<feature type="region of interest" description="Disordered" evidence="4">
    <location>
        <begin position="670"/>
        <end position="698"/>
    </location>
</feature>
<dbReference type="Gene3D" id="3.30.230.70">
    <property type="entry name" value="GHMP Kinase, N-terminal domain"/>
    <property type="match status" value="2"/>
</dbReference>